<feature type="domain" description="ArsA/GET3 Anion-transporting ATPase-like" evidence="1">
    <location>
        <begin position="5"/>
        <end position="61"/>
    </location>
</feature>
<reference evidence="2 3" key="1">
    <citation type="journal article" date="2015" name="Microbiome">
        <title>Genomic resolution of linkages in carbon, nitrogen, and sulfur cycling among widespread estuary sediment bacteria.</title>
        <authorList>
            <person name="Baker B.J."/>
            <person name="Lazar C.S."/>
            <person name="Teske A.P."/>
            <person name="Dick G.J."/>
        </authorList>
    </citation>
    <scope>NUCLEOTIDE SEQUENCE [LARGE SCALE GENOMIC DNA]</scope>
    <source>
        <strain evidence="2">DG_56</strain>
    </source>
</reference>
<protein>
    <submittedName>
        <fullName evidence="2">Carbon monoxide dehydrogenase</fullName>
    </submittedName>
</protein>
<dbReference type="InterPro" id="IPR050625">
    <property type="entry name" value="ParA/MinD_ATPase"/>
</dbReference>
<dbReference type="GO" id="GO:0009898">
    <property type="term" value="C:cytoplasmic side of plasma membrane"/>
    <property type="evidence" value="ECO:0007669"/>
    <property type="project" value="TreeGrafter"/>
</dbReference>
<name>A0A0S7XMI9_9BACT</name>
<proteinExistence type="predicted"/>
<dbReference type="Pfam" id="PF02374">
    <property type="entry name" value="ArsA_ATPase"/>
    <property type="match status" value="1"/>
</dbReference>
<evidence type="ECO:0000259" key="1">
    <source>
        <dbReference type="Pfam" id="PF02374"/>
    </source>
</evidence>
<gene>
    <name evidence="2" type="ORF">AMK68_03535</name>
</gene>
<evidence type="ECO:0000313" key="2">
    <source>
        <dbReference type="EMBL" id="KPJ63606.1"/>
    </source>
</evidence>
<dbReference type="InterPro" id="IPR025723">
    <property type="entry name" value="ArsA/GET3_ATPase-like"/>
</dbReference>
<feature type="non-terminal residue" evidence="2">
    <location>
        <position position="173"/>
    </location>
</feature>
<evidence type="ECO:0000313" key="3">
    <source>
        <dbReference type="Proteomes" id="UP000052020"/>
    </source>
</evidence>
<comment type="caution">
    <text evidence="2">The sequence shown here is derived from an EMBL/GenBank/DDBJ whole genome shotgun (WGS) entry which is preliminary data.</text>
</comment>
<dbReference type="PANTHER" id="PTHR43384:SF7">
    <property type="entry name" value="CARBON-MONOXIDE DEHYDROGENASE ACCESSORY PROTEIN"/>
    <property type="match status" value="1"/>
</dbReference>
<sequence>MPYTLAVAGKGGTGKTTFAALAIRSLLAAGRHNLLAVDADPNANLADMLGLEMPTTVADILDETKGLREMPPGMTKDRYLEYRVQTALSEGTGIDLLVMGRPEGKGCYCFANSVLRQAMEGLTGSYDLVVLDNEAGMEHLSRHTTQDVDVLFILSDPSLVGVRSAMRIRDITR</sequence>
<dbReference type="GO" id="GO:0016887">
    <property type="term" value="F:ATP hydrolysis activity"/>
    <property type="evidence" value="ECO:0007669"/>
    <property type="project" value="TreeGrafter"/>
</dbReference>
<dbReference type="Gene3D" id="3.40.50.300">
    <property type="entry name" value="P-loop containing nucleotide triphosphate hydrolases"/>
    <property type="match status" value="1"/>
</dbReference>
<dbReference type="AlphaFoldDB" id="A0A0S7XMI9"/>
<dbReference type="GO" id="GO:0005524">
    <property type="term" value="F:ATP binding"/>
    <property type="evidence" value="ECO:0007669"/>
    <property type="project" value="TreeGrafter"/>
</dbReference>
<dbReference type="Proteomes" id="UP000052020">
    <property type="component" value="Unassembled WGS sequence"/>
</dbReference>
<dbReference type="PANTHER" id="PTHR43384">
    <property type="entry name" value="SEPTUM SITE-DETERMINING PROTEIN MIND HOMOLOG, CHLOROPLASTIC-RELATED"/>
    <property type="match status" value="1"/>
</dbReference>
<dbReference type="InterPro" id="IPR027417">
    <property type="entry name" value="P-loop_NTPase"/>
</dbReference>
<organism evidence="2 3">
    <name type="scientific">candidate division KD3-62 bacterium DG_56</name>
    <dbReference type="NCBI Taxonomy" id="1704032"/>
    <lineage>
        <taxon>Bacteria</taxon>
        <taxon>candidate division KD3-62</taxon>
    </lineage>
</organism>
<dbReference type="GO" id="GO:0005829">
    <property type="term" value="C:cytosol"/>
    <property type="evidence" value="ECO:0007669"/>
    <property type="project" value="TreeGrafter"/>
</dbReference>
<dbReference type="EMBL" id="LIZY01000074">
    <property type="protein sequence ID" value="KPJ63606.1"/>
    <property type="molecule type" value="Genomic_DNA"/>
</dbReference>
<dbReference type="GO" id="GO:0051782">
    <property type="term" value="P:negative regulation of cell division"/>
    <property type="evidence" value="ECO:0007669"/>
    <property type="project" value="TreeGrafter"/>
</dbReference>
<accession>A0A0S7XMI9</accession>
<dbReference type="SUPFAM" id="SSF52540">
    <property type="entry name" value="P-loop containing nucleoside triphosphate hydrolases"/>
    <property type="match status" value="1"/>
</dbReference>